<dbReference type="OrthoDB" id="504708at2759"/>
<reference evidence="3 4" key="1">
    <citation type="journal article" date="2013" name="PLoS Genet.">
        <title>Comparative genome structure, secondary metabolite, and effector coding capacity across Cochliobolus pathogens.</title>
        <authorList>
            <person name="Condon B.J."/>
            <person name="Leng Y."/>
            <person name="Wu D."/>
            <person name="Bushley K.E."/>
            <person name="Ohm R.A."/>
            <person name="Otillar R."/>
            <person name="Martin J."/>
            <person name="Schackwitz W."/>
            <person name="Grimwood J."/>
            <person name="MohdZainudin N."/>
            <person name="Xue C."/>
            <person name="Wang R."/>
            <person name="Manning V.A."/>
            <person name="Dhillon B."/>
            <person name="Tu Z.J."/>
            <person name="Steffenson B.J."/>
            <person name="Salamov A."/>
            <person name="Sun H."/>
            <person name="Lowry S."/>
            <person name="LaButti K."/>
            <person name="Han J."/>
            <person name="Copeland A."/>
            <person name="Lindquist E."/>
            <person name="Barry K."/>
            <person name="Schmutz J."/>
            <person name="Baker S.E."/>
            <person name="Ciuffetti L.M."/>
            <person name="Grigoriev I.V."/>
            <person name="Zhong S."/>
            <person name="Turgeon B.G."/>
        </authorList>
    </citation>
    <scope>NUCLEOTIDE SEQUENCE [LARGE SCALE GENOMIC DNA]</scope>
    <source>
        <strain evidence="3 4">26-R-13</strain>
    </source>
</reference>
<feature type="compositionally biased region" description="Polar residues" evidence="1">
    <location>
        <begin position="212"/>
        <end position="233"/>
    </location>
</feature>
<feature type="region of interest" description="Disordered" evidence="1">
    <location>
        <begin position="212"/>
        <end position="236"/>
    </location>
</feature>
<dbReference type="GO" id="GO:0005975">
    <property type="term" value="P:carbohydrate metabolic process"/>
    <property type="evidence" value="ECO:0007669"/>
    <property type="project" value="InterPro"/>
</dbReference>
<dbReference type="AlphaFoldDB" id="W6YDH9"/>
<dbReference type="KEGG" id="bze:COCCADRAFT_24476"/>
<sequence length="561" mass="62358">MSSFLSSQRILLSGSSNSRTEALKVELAKTCSSFQAVNLDNRSSSDNSTEITSRIDGAFTAISGSADLVVVDARDHEHCGRDPIWEVPLTEWDKHHDAAQINQRRALSQIKAILQSQFKRSKDGNSIGPFSMIILGYKASFERSLDAVLSKIQRDIAWLHGDASVNFLDVENLGGDATDLSVISAMNILASSSSRGSVISLNDIWTLCNSQSDDTKPPSHNTNIPQSQTQPRISSPLRAKKPKVKIALSFDFDALSAFLGTGEHPDNNLADYSTGVFSGRVGGRRLLRILKKYQIADKVTWFIPGHTMETFESTVKEIVESGAEIGLHGYAHEGAYQMTPAQERDVLAKCMQVSERLTGRKVQGYRAPMYQLRETTIELLKEFGFLYDSSLSHHDSQPYFTPSDPPVERIDFSKPASSWLKPTPISDMDVVPPVSLHSPATGLPLVEIPIGWNNEDMMGLQYFPHVANTNGQVDVRVVEQRWKDIFLWLWENGEAESDDGTFIFPLLMHPDSSGLAHAMTMADRFIGWLRSWGDSVEFHTYESIAHDFLHKKGIKNGNISK</sequence>
<dbReference type="Pfam" id="PF01522">
    <property type="entry name" value="Polysacc_deac_1"/>
    <property type="match status" value="1"/>
</dbReference>
<protein>
    <recommendedName>
        <fullName evidence="2">NodB homology domain-containing protein</fullName>
    </recommendedName>
</protein>
<dbReference type="EMBL" id="KI964572">
    <property type="protein sequence ID" value="EUC35665.1"/>
    <property type="molecule type" value="Genomic_DNA"/>
</dbReference>
<feature type="domain" description="NodB homology" evidence="2">
    <location>
        <begin position="269"/>
        <end position="478"/>
    </location>
</feature>
<gene>
    <name evidence="3" type="ORF">COCCADRAFT_24476</name>
</gene>
<evidence type="ECO:0000259" key="2">
    <source>
        <dbReference type="PROSITE" id="PS51677"/>
    </source>
</evidence>
<dbReference type="eggNOG" id="KOG0725">
    <property type="taxonomic scope" value="Eukaryota"/>
</dbReference>
<dbReference type="Gene3D" id="3.20.20.370">
    <property type="entry name" value="Glycoside hydrolase/deacetylase"/>
    <property type="match status" value="1"/>
</dbReference>
<dbReference type="PROSITE" id="PS51677">
    <property type="entry name" value="NODB"/>
    <property type="match status" value="1"/>
</dbReference>
<dbReference type="GeneID" id="19145624"/>
<dbReference type="GO" id="GO:0016810">
    <property type="term" value="F:hydrolase activity, acting on carbon-nitrogen (but not peptide) bonds"/>
    <property type="evidence" value="ECO:0007669"/>
    <property type="project" value="InterPro"/>
</dbReference>
<dbReference type="HOGENOM" id="CLU_029940_1_4_1"/>
<organism evidence="3 4">
    <name type="scientific">Cochliobolus carbonum (strain 26-R-13)</name>
    <name type="common">Maize leaf spot fungus</name>
    <name type="synonym">Bipolaris zeicola</name>
    <dbReference type="NCBI Taxonomy" id="930089"/>
    <lineage>
        <taxon>Eukaryota</taxon>
        <taxon>Fungi</taxon>
        <taxon>Dikarya</taxon>
        <taxon>Ascomycota</taxon>
        <taxon>Pezizomycotina</taxon>
        <taxon>Dothideomycetes</taxon>
        <taxon>Pleosporomycetidae</taxon>
        <taxon>Pleosporales</taxon>
        <taxon>Pleosporineae</taxon>
        <taxon>Pleosporaceae</taxon>
        <taxon>Bipolaris</taxon>
    </lineage>
</organism>
<dbReference type="PANTHER" id="PTHR47561:SF2">
    <property type="entry name" value="HYPOTHETICAL POLYSACCHARIDE DEACETYLASE (EUROFUNG)"/>
    <property type="match status" value="1"/>
</dbReference>
<proteinExistence type="predicted"/>
<keyword evidence="4" id="KW-1185">Reference proteome</keyword>
<dbReference type="Proteomes" id="UP000053841">
    <property type="component" value="Unassembled WGS sequence"/>
</dbReference>
<dbReference type="RefSeq" id="XP_007710053.1">
    <property type="nucleotide sequence ID" value="XM_007711863.1"/>
</dbReference>
<dbReference type="InterPro" id="IPR002509">
    <property type="entry name" value="NODB_dom"/>
</dbReference>
<dbReference type="InterPro" id="IPR011330">
    <property type="entry name" value="Glyco_hydro/deAcase_b/a-brl"/>
</dbReference>
<evidence type="ECO:0000256" key="1">
    <source>
        <dbReference type="SAM" id="MobiDB-lite"/>
    </source>
</evidence>
<evidence type="ECO:0000313" key="4">
    <source>
        <dbReference type="Proteomes" id="UP000053841"/>
    </source>
</evidence>
<name>W6YDH9_COCC2</name>
<evidence type="ECO:0000313" key="3">
    <source>
        <dbReference type="EMBL" id="EUC35665.1"/>
    </source>
</evidence>
<accession>W6YDH9</accession>
<dbReference type="PANTHER" id="PTHR47561">
    <property type="entry name" value="POLYSACCHARIDE DEACETYLASE FAMILY PROTEIN (AFU_ORTHOLOGUE AFUA_6G05030)"/>
    <property type="match status" value="1"/>
</dbReference>
<dbReference type="SUPFAM" id="SSF88713">
    <property type="entry name" value="Glycoside hydrolase/deacetylase"/>
    <property type="match status" value="1"/>
</dbReference>